<name>A0A918X777_9ACTN</name>
<evidence type="ECO:0000313" key="1">
    <source>
        <dbReference type="EMBL" id="GHD16395.1"/>
    </source>
</evidence>
<proteinExistence type="predicted"/>
<dbReference type="AlphaFoldDB" id="A0A918X777"/>
<protein>
    <submittedName>
        <fullName evidence="1">Uncharacterized protein</fullName>
    </submittedName>
</protein>
<comment type="caution">
    <text evidence="1">The sequence shown here is derived from an EMBL/GenBank/DDBJ whole genome shotgun (WGS) entry which is preliminary data.</text>
</comment>
<gene>
    <name evidence="1" type="ORF">GCM10010334_77460</name>
</gene>
<accession>A0A918X777</accession>
<sequence>MESGYPGRMTTPQTPEAEAVLALVRRFRGELGEALRGIDDLILRDQAARSAHDELGEAVTDVRQVRHETVAALKEGRTMAEVATMLGLSVPRVQQLLKAK</sequence>
<dbReference type="EMBL" id="BMVC01000024">
    <property type="protein sequence ID" value="GHD16395.1"/>
    <property type="molecule type" value="Genomic_DNA"/>
</dbReference>
<reference evidence="1" key="1">
    <citation type="journal article" date="2014" name="Int. J. Syst. Evol. Microbiol.">
        <title>Complete genome sequence of Corynebacterium casei LMG S-19264T (=DSM 44701T), isolated from a smear-ripened cheese.</title>
        <authorList>
            <consortium name="US DOE Joint Genome Institute (JGI-PGF)"/>
            <person name="Walter F."/>
            <person name="Albersmeier A."/>
            <person name="Kalinowski J."/>
            <person name="Ruckert C."/>
        </authorList>
    </citation>
    <scope>NUCLEOTIDE SEQUENCE</scope>
    <source>
        <strain evidence="1">JCM 4637</strain>
    </source>
</reference>
<reference evidence="1" key="2">
    <citation type="submission" date="2020-09" db="EMBL/GenBank/DDBJ databases">
        <authorList>
            <person name="Sun Q."/>
            <person name="Ohkuma M."/>
        </authorList>
    </citation>
    <scope>NUCLEOTIDE SEQUENCE</scope>
    <source>
        <strain evidence="1">JCM 4637</strain>
    </source>
</reference>
<evidence type="ECO:0000313" key="2">
    <source>
        <dbReference type="Proteomes" id="UP000638353"/>
    </source>
</evidence>
<dbReference type="Proteomes" id="UP000638353">
    <property type="component" value="Unassembled WGS sequence"/>
</dbReference>
<organism evidence="1 2">
    <name type="scientific">Streptomyces finlayi</name>
    <dbReference type="NCBI Taxonomy" id="67296"/>
    <lineage>
        <taxon>Bacteria</taxon>
        <taxon>Bacillati</taxon>
        <taxon>Actinomycetota</taxon>
        <taxon>Actinomycetes</taxon>
        <taxon>Kitasatosporales</taxon>
        <taxon>Streptomycetaceae</taxon>
        <taxon>Streptomyces</taxon>
    </lineage>
</organism>